<dbReference type="GO" id="GO:0034040">
    <property type="term" value="F:ATPase-coupled lipid transmembrane transporter activity"/>
    <property type="evidence" value="ECO:0007669"/>
    <property type="project" value="TreeGrafter"/>
</dbReference>
<evidence type="ECO:0000256" key="5">
    <source>
        <dbReference type="ARBA" id="ARBA00022989"/>
    </source>
</evidence>
<keyword evidence="4 10" id="KW-0067">ATP-binding</keyword>
<dbReference type="SUPFAM" id="SSF90123">
    <property type="entry name" value="ABC transporter transmembrane region"/>
    <property type="match status" value="1"/>
</dbReference>
<dbReference type="SUPFAM" id="SSF52540">
    <property type="entry name" value="P-loop containing nucleoside triphosphate hydrolases"/>
    <property type="match status" value="1"/>
</dbReference>
<keyword evidence="6 7" id="KW-0472">Membrane</keyword>
<comment type="subcellular location">
    <subcellularLocation>
        <location evidence="1">Cell membrane</location>
        <topology evidence="1">Multi-pass membrane protein</topology>
    </subcellularLocation>
</comment>
<evidence type="ECO:0000256" key="1">
    <source>
        <dbReference type="ARBA" id="ARBA00004651"/>
    </source>
</evidence>
<dbReference type="InterPro" id="IPR027417">
    <property type="entry name" value="P-loop_NTPase"/>
</dbReference>
<dbReference type="InterPro" id="IPR039421">
    <property type="entry name" value="Type_1_exporter"/>
</dbReference>
<gene>
    <name evidence="10" type="ORF">FYJ68_04575</name>
</gene>
<evidence type="ECO:0000256" key="6">
    <source>
        <dbReference type="ARBA" id="ARBA00023136"/>
    </source>
</evidence>
<feature type="transmembrane region" description="Helical" evidence="7">
    <location>
        <begin position="47"/>
        <end position="70"/>
    </location>
</feature>
<proteinExistence type="predicted"/>
<keyword evidence="3" id="KW-0547">Nucleotide-binding</keyword>
<evidence type="ECO:0000313" key="11">
    <source>
        <dbReference type="Proteomes" id="UP000469325"/>
    </source>
</evidence>
<dbReference type="SMART" id="SM00382">
    <property type="entry name" value="AAA"/>
    <property type="match status" value="1"/>
</dbReference>
<dbReference type="PROSITE" id="PS50929">
    <property type="entry name" value="ABC_TM1F"/>
    <property type="match status" value="1"/>
</dbReference>
<dbReference type="InterPro" id="IPR011527">
    <property type="entry name" value="ABC1_TM_dom"/>
</dbReference>
<accession>A0A6N7XDJ4</accession>
<dbReference type="PANTHER" id="PTHR24221:SF654">
    <property type="entry name" value="ATP-BINDING CASSETTE SUB-FAMILY B MEMBER 6"/>
    <property type="match status" value="1"/>
</dbReference>
<dbReference type="PANTHER" id="PTHR24221">
    <property type="entry name" value="ATP-BINDING CASSETTE SUB-FAMILY B"/>
    <property type="match status" value="1"/>
</dbReference>
<dbReference type="PROSITE" id="PS00211">
    <property type="entry name" value="ABC_TRANSPORTER_1"/>
    <property type="match status" value="1"/>
</dbReference>
<dbReference type="Gene3D" id="1.20.1560.10">
    <property type="entry name" value="ABC transporter type 1, transmembrane domain"/>
    <property type="match status" value="1"/>
</dbReference>
<keyword evidence="2 7" id="KW-0812">Transmembrane</keyword>
<dbReference type="InterPro" id="IPR036640">
    <property type="entry name" value="ABC1_TM_sf"/>
</dbReference>
<evidence type="ECO:0000256" key="2">
    <source>
        <dbReference type="ARBA" id="ARBA00022692"/>
    </source>
</evidence>
<dbReference type="GO" id="GO:0005886">
    <property type="term" value="C:plasma membrane"/>
    <property type="evidence" value="ECO:0007669"/>
    <property type="project" value="UniProtKB-SubCell"/>
</dbReference>
<dbReference type="InterPro" id="IPR003593">
    <property type="entry name" value="AAA+_ATPase"/>
</dbReference>
<dbReference type="AlphaFoldDB" id="A0A6N7XDJ4"/>
<dbReference type="CDD" id="cd07346">
    <property type="entry name" value="ABC_6TM_exporters"/>
    <property type="match status" value="1"/>
</dbReference>
<name>A0A6N7XDJ4_9ACTN</name>
<feature type="transmembrane region" description="Helical" evidence="7">
    <location>
        <begin position="90"/>
        <end position="111"/>
    </location>
</feature>
<dbReference type="RefSeq" id="WP_154434389.1">
    <property type="nucleotide sequence ID" value="NZ_VUNC01000002.1"/>
</dbReference>
<dbReference type="Gene3D" id="3.40.50.300">
    <property type="entry name" value="P-loop containing nucleotide triphosphate hydrolases"/>
    <property type="match status" value="1"/>
</dbReference>
<dbReference type="PROSITE" id="PS50893">
    <property type="entry name" value="ABC_TRANSPORTER_2"/>
    <property type="match status" value="1"/>
</dbReference>
<dbReference type="GO" id="GO:0140359">
    <property type="term" value="F:ABC-type transporter activity"/>
    <property type="evidence" value="ECO:0007669"/>
    <property type="project" value="InterPro"/>
</dbReference>
<keyword evidence="5 7" id="KW-1133">Transmembrane helix</keyword>
<evidence type="ECO:0000256" key="4">
    <source>
        <dbReference type="ARBA" id="ARBA00022840"/>
    </source>
</evidence>
<dbReference type="GO" id="GO:0005524">
    <property type="term" value="F:ATP binding"/>
    <property type="evidence" value="ECO:0007669"/>
    <property type="project" value="UniProtKB-KW"/>
</dbReference>
<evidence type="ECO:0000259" key="8">
    <source>
        <dbReference type="PROSITE" id="PS50893"/>
    </source>
</evidence>
<comment type="caution">
    <text evidence="10">The sequence shown here is derived from an EMBL/GenBank/DDBJ whole genome shotgun (WGS) entry which is preliminary data.</text>
</comment>
<dbReference type="Pfam" id="PF00005">
    <property type="entry name" value="ABC_tran"/>
    <property type="match status" value="1"/>
</dbReference>
<feature type="domain" description="ABC transporter" evidence="8">
    <location>
        <begin position="369"/>
        <end position="600"/>
    </location>
</feature>
<feature type="domain" description="ABC transmembrane type-1" evidence="9">
    <location>
        <begin position="51"/>
        <end position="340"/>
    </location>
</feature>
<dbReference type="InterPro" id="IPR003439">
    <property type="entry name" value="ABC_transporter-like_ATP-bd"/>
</dbReference>
<dbReference type="GO" id="GO:0016887">
    <property type="term" value="F:ATP hydrolysis activity"/>
    <property type="evidence" value="ECO:0007669"/>
    <property type="project" value="InterPro"/>
</dbReference>
<dbReference type="InterPro" id="IPR017871">
    <property type="entry name" value="ABC_transporter-like_CS"/>
</dbReference>
<feature type="transmembrane region" description="Helical" evidence="7">
    <location>
        <begin position="273"/>
        <end position="294"/>
    </location>
</feature>
<evidence type="ECO:0000256" key="7">
    <source>
        <dbReference type="SAM" id="Phobius"/>
    </source>
</evidence>
<sequence>MVRRRIIHPVACVERGGEELATAESKPTASGSSKAAPRLAPFVRREWRTLVVVSVTGIAYNVGMVAGPWLEGLLAQRLADILAGHLAPQTMAPLACCYVAAIAGVQLMRFLKRLYVRKFANNVNRRMKRRLYQNLLVTSEEALEEEGAGSLMTKALSDVDDCVEGVRKFTTEIFDTGVVMVAYLVTMLAYDWRLTLLALLFPPVSYVLASRMRRPVTQATAAAKESVSAMASEALDRVEGATTYRAFGLERVRDESFERRLADYERKETRANVLSTALMPIYQAISLLGAGIVIVLGARDVMGSGWAAWDIAAFTTYFSVFGRLAVKSSHAGKLFNSVQRAQVSWERIRPYMGEAATPDGGRPVAPGELRATDLGFAFPGEGPLLSHVSLSARPGQVIAVTGEVASGKSTLGRLLCGELAATSGSVTLGGREVRDLVLARRPVACRLGHDPQLIDATVADNVLLGDDGDPRPDLEAACLLREVDAMPDGCDTRVGEGGAALSGGQRARLALARTYHFARPLVVLDDPFASVDMATEAQAVCNLAAIARSRGIVVVVISHRLLHFPQADGVLCLHDGTADFGTHDRLMADCPAYAKLYRMQARGVDLDASAQR</sequence>
<evidence type="ECO:0000256" key="3">
    <source>
        <dbReference type="ARBA" id="ARBA00022741"/>
    </source>
</evidence>
<dbReference type="Proteomes" id="UP000469325">
    <property type="component" value="Unassembled WGS sequence"/>
</dbReference>
<reference evidence="10 11" key="1">
    <citation type="submission" date="2019-08" db="EMBL/GenBank/DDBJ databases">
        <title>In-depth cultivation of the pig gut microbiome towards novel bacterial diversity and tailored functional studies.</title>
        <authorList>
            <person name="Wylensek D."/>
            <person name="Hitch T.C.A."/>
            <person name="Clavel T."/>
        </authorList>
    </citation>
    <scope>NUCLEOTIDE SEQUENCE [LARGE SCALE GENOMIC DNA]</scope>
    <source>
        <strain evidence="10 11">CA-Schmier-601-WT-1</strain>
    </source>
</reference>
<evidence type="ECO:0000259" key="9">
    <source>
        <dbReference type="PROSITE" id="PS50929"/>
    </source>
</evidence>
<organism evidence="10 11">
    <name type="scientific">Olsenella porci</name>
    <dbReference type="NCBI Taxonomy" id="2652279"/>
    <lineage>
        <taxon>Bacteria</taxon>
        <taxon>Bacillati</taxon>
        <taxon>Actinomycetota</taxon>
        <taxon>Coriobacteriia</taxon>
        <taxon>Coriobacteriales</taxon>
        <taxon>Atopobiaceae</taxon>
        <taxon>Olsenella</taxon>
    </lineage>
</organism>
<dbReference type="Pfam" id="PF00664">
    <property type="entry name" value="ABC_membrane"/>
    <property type="match status" value="1"/>
</dbReference>
<dbReference type="EMBL" id="VUNC01000002">
    <property type="protein sequence ID" value="MST72383.1"/>
    <property type="molecule type" value="Genomic_DNA"/>
</dbReference>
<keyword evidence="11" id="KW-1185">Reference proteome</keyword>
<protein>
    <submittedName>
        <fullName evidence="10">ABC transporter ATP-binding protein</fullName>
    </submittedName>
</protein>
<evidence type="ECO:0000313" key="10">
    <source>
        <dbReference type="EMBL" id="MST72383.1"/>
    </source>
</evidence>